<feature type="compositionally biased region" description="Basic residues" evidence="1">
    <location>
        <begin position="82"/>
        <end position="97"/>
    </location>
</feature>
<feature type="compositionally biased region" description="Basic and acidic residues" evidence="1">
    <location>
        <begin position="69"/>
        <end position="81"/>
    </location>
</feature>
<protein>
    <submittedName>
        <fullName evidence="2">Uncharacterized protein</fullName>
    </submittedName>
</protein>
<reference evidence="2" key="2">
    <citation type="journal article" date="2015" name="Data Brief">
        <title>Shoot transcriptome of the giant reed, Arundo donax.</title>
        <authorList>
            <person name="Barrero R.A."/>
            <person name="Guerrero F.D."/>
            <person name="Moolhuijzen P."/>
            <person name="Goolsby J.A."/>
            <person name="Tidwell J."/>
            <person name="Bellgard S.E."/>
            <person name="Bellgard M.I."/>
        </authorList>
    </citation>
    <scope>NUCLEOTIDE SEQUENCE</scope>
    <source>
        <tissue evidence="2">Shoot tissue taken approximately 20 cm above the soil surface</tissue>
    </source>
</reference>
<sequence>MTGCSSRCKNSIVSIANVGVLLAPHNRVSVRIPRDLLPLPNLPRAERAEADGDGDILLGHRFLVQSGEQRGREPVERELRREPRRGRGRGGGRRRRA</sequence>
<evidence type="ECO:0000313" key="2">
    <source>
        <dbReference type="EMBL" id="JAE20947.1"/>
    </source>
</evidence>
<accession>A0A0A9G8Y6</accession>
<dbReference type="EMBL" id="GBRH01176949">
    <property type="protein sequence ID" value="JAE20947.1"/>
    <property type="molecule type" value="Transcribed_RNA"/>
</dbReference>
<name>A0A0A9G8Y6_ARUDO</name>
<organism evidence="2">
    <name type="scientific">Arundo donax</name>
    <name type="common">Giant reed</name>
    <name type="synonym">Donax arundinaceus</name>
    <dbReference type="NCBI Taxonomy" id="35708"/>
    <lineage>
        <taxon>Eukaryota</taxon>
        <taxon>Viridiplantae</taxon>
        <taxon>Streptophyta</taxon>
        <taxon>Embryophyta</taxon>
        <taxon>Tracheophyta</taxon>
        <taxon>Spermatophyta</taxon>
        <taxon>Magnoliopsida</taxon>
        <taxon>Liliopsida</taxon>
        <taxon>Poales</taxon>
        <taxon>Poaceae</taxon>
        <taxon>PACMAD clade</taxon>
        <taxon>Arundinoideae</taxon>
        <taxon>Arundineae</taxon>
        <taxon>Arundo</taxon>
    </lineage>
</organism>
<reference evidence="2" key="1">
    <citation type="submission" date="2014-09" db="EMBL/GenBank/DDBJ databases">
        <authorList>
            <person name="Magalhaes I.L.F."/>
            <person name="Oliveira U."/>
            <person name="Santos F.R."/>
            <person name="Vidigal T.H.D.A."/>
            <person name="Brescovit A.D."/>
            <person name="Santos A.J."/>
        </authorList>
    </citation>
    <scope>NUCLEOTIDE SEQUENCE</scope>
    <source>
        <tissue evidence="2">Shoot tissue taken approximately 20 cm above the soil surface</tissue>
    </source>
</reference>
<dbReference type="AlphaFoldDB" id="A0A0A9G8Y6"/>
<feature type="region of interest" description="Disordered" evidence="1">
    <location>
        <begin position="63"/>
        <end position="97"/>
    </location>
</feature>
<proteinExistence type="predicted"/>
<evidence type="ECO:0000256" key="1">
    <source>
        <dbReference type="SAM" id="MobiDB-lite"/>
    </source>
</evidence>